<reference evidence="2 3" key="1">
    <citation type="journal article" date="2007" name="PLoS Pathog.">
        <title>Genome sequence of Babesia bovis and comparative analysis of apicomplexan hemoprotozoa.</title>
        <authorList>
            <person name="Brayton K.A."/>
            <person name="Lau A.O.T."/>
            <person name="Herndon D.R."/>
            <person name="Hannick L."/>
            <person name="Kappmeyer L.S."/>
            <person name="Berens S.J."/>
            <person name="Bidwell S.L."/>
            <person name="Brown W.C."/>
            <person name="Crabtree J."/>
            <person name="Fadrosh D."/>
            <person name="Feldblum T."/>
            <person name="Forberger H.A."/>
            <person name="Haas B.J."/>
            <person name="Howell J.M."/>
            <person name="Khouri H."/>
            <person name="Koo H."/>
            <person name="Mann D.J."/>
            <person name="Norimine J."/>
            <person name="Paulsen I.T."/>
            <person name="Radune D."/>
            <person name="Ren Q."/>
            <person name="Smith R.K. Jr."/>
            <person name="Suarez C.E."/>
            <person name="White O."/>
            <person name="Wortman J.R."/>
            <person name="Knowles D.P. Jr."/>
            <person name="McElwain T.F."/>
            <person name="Nene V.M."/>
        </authorList>
    </citation>
    <scope>NUCLEOTIDE SEQUENCE [LARGE SCALE GENOMIC DNA]</scope>
    <source>
        <strain evidence="2">T2Bo</strain>
    </source>
</reference>
<dbReference type="EMBL" id="AAXT01000002">
    <property type="protein sequence ID" value="EDO07222.1"/>
    <property type="molecule type" value="Genomic_DNA"/>
</dbReference>
<proteinExistence type="predicted"/>
<dbReference type="InterPro" id="IPR036915">
    <property type="entry name" value="Cyclin-like_sf"/>
</dbReference>
<dbReference type="Proteomes" id="UP000002173">
    <property type="component" value="Unassembled WGS sequence"/>
</dbReference>
<dbReference type="VEuPathDB" id="PiroplasmaDB:BBOV_IV008680"/>
<dbReference type="KEGG" id="bbo:BBOV_IV008680"/>
<dbReference type="eggNOG" id="ENOG502T26W">
    <property type="taxonomic scope" value="Eukaryota"/>
</dbReference>
<dbReference type="AlphaFoldDB" id="A7ARQ3"/>
<dbReference type="InParanoid" id="A7ARQ3"/>
<evidence type="ECO:0000313" key="2">
    <source>
        <dbReference type="EMBL" id="EDO07222.1"/>
    </source>
</evidence>
<feature type="region of interest" description="Disordered" evidence="1">
    <location>
        <begin position="1"/>
        <end position="55"/>
    </location>
</feature>
<organism evidence="2 3">
    <name type="scientific">Babesia bovis</name>
    <dbReference type="NCBI Taxonomy" id="5865"/>
    <lineage>
        <taxon>Eukaryota</taxon>
        <taxon>Sar</taxon>
        <taxon>Alveolata</taxon>
        <taxon>Apicomplexa</taxon>
        <taxon>Aconoidasida</taxon>
        <taxon>Piroplasmida</taxon>
        <taxon>Babesiidae</taxon>
        <taxon>Babesia</taxon>
    </lineage>
</organism>
<evidence type="ECO:0000313" key="3">
    <source>
        <dbReference type="Proteomes" id="UP000002173"/>
    </source>
</evidence>
<dbReference type="PANTHER" id="PTHR10026">
    <property type="entry name" value="CYCLIN"/>
    <property type="match status" value="1"/>
</dbReference>
<keyword evidence="3" id="KW-1185">Reference proteome</keyword>
<dbReference type="OMA" id="CYKTRIC"/>
<dbReference type="GeneID" id="5479024"/>
<feature type="compositionally biased region" description="Low complexity" evidence="1">
    <location>
        <begin position="37"/>
        <end position="55"/>
    </location>
</feature>
<reference evidence="3" key="2">
    <citation type="journal article" date="2020" name="Data Brief">
        <title>Transcriptome dataset of Babesia bovis life stages within vertebrate and invertebrate hosts.</title>
        <authorList>
            <person name="Ueti M.W."/>
            <person name="Johnson W.C."/>
            <person name="Kappmeyer L.S."/>
            <person name="Herndon D.R."/>
            <person name="Mousel M.R."/>
            <person name="Reif K.E."/>
            <person name="Taus N.S."/>
            <person name="Ifeonu O.O."/>
            <person name="Silva J.C."/>
            <person name="Suarez C.E."/>
            <person name="Brayton K.A."/>
        </authorList>
    </citation>
    <scope>NUCLEOTIDE SEQUENCE [LARGE SCALE GENOMIC DNA]</scope>
</reference>
<name>A7ARQ3_BABBO</name>
<sequence>MRPKRVEGDSEDASSNTLKRQKLIRGRGSRVVSSPLSTESTVEDSSSSSVEPATSAGNDVILPEVSVDLRESIKTKLRARFSLAYNFMLSDPAVHNSPNCSISSADTVVTLCRALRQPYSVVLTALVYLQLYKNASDHWKSHYRSQDIIVTHPKSCPSNGAIIDNDGHPVTDPGSHEHFLVAAACVLLAWKYREDDTRVTKSTGKIFEFTSVIYKLYVAQTSSGGNIPSVSGWMLRDTGQEITRLKTQLLEHEAHLLHALNYHVGPIPIPHKLIPAYVRKFLIALCPDFSEIQELCQQFEHYVCLLVLDCYKTRICIEYSPGEILVSCIFKTACLLSESGAYDLPMFGDGTNFFDAATTLDARLRGFISSLGQVEISAKQVVRCMFDIRLLVHSDSDKHD</sequence>
<dbReference type="SUPFAM" id="SSF47954">
    <property type="entry name" value="Cyclin-like"/>
    <property type="match status" value="1"/>
</dbReference>
<comment type="caution">
    <text evidence="2">The sequence shown here is derived from an EMBL/GenBank/DDBJ whole genome shotgun (WGS) entry which is preliminary data.</text>
</comment>
<accession>A7ARQ3</accession>
<dbReference type="RefSeq" id="XP_001610790.1">
    <property type="nucleotide sequence ID" value="XM_001610740.1"/>
</dbReference>
<dbReference type="Gene3D" id="1.10.472.10">
    <property type="entry name" value="Cyclin-like"/>
    <property type="match status" value="1"/>
</dbReference>
<reference evidence="3" key="3">
    <citation type="journal article" date="2021" name="Int. J. Parasitol.">
        <title>Comparative analysis of gene expression between Babesia bovis blood stages and kinetes allowed by improved genome annotation.</title>
        <authorList>
            <person name="Ueti M.W."/>
            <person name="Johnson W.C."/>
            <person name="Kappmeyer L.S."/>
            <person name="Herndon D.R."/>
            <person name="Mousel M.R."/>
            <person name="Reif K.E."/>
            <person name="Taus N.S."/>
            <person name="Ifeonu O.O."/>
            <person name="Silva J.C."/>
            <person name="Suarez C.E."/>
            <person name="Brayton K.A."/>
        </authorList>
    </citation>
    <scope>NUCLEOTIDE SEQUENCE [LARGE SCALE GENOMIC DNA]</scope>
</reference>
<protein>
    <recommendedName>
        <fullName evidence="4">Cyclin N-terminal domain-containing protein</fullName>
    </recommendedName>
</protein>
<dbReference type="GO" id="GO:0006357">
    <property type="term" value="P:regulation of transcription by RNA polymerase II"/>
    <property type="evidence" value="ECO:0007669"/>
    <property type="project" value="InterPro"/>
</dbReference>
<feature type="compositionally biased region" description="Basic residues" evidence="1">
    <location>
        <begin position="19"/>
        <end position="28"/>
    </location>
</feature>
<evidence type="ECO:0000256" key="1">
    <source>
        <dbReference type="SAM" id="MobiDB-lite"/>
    </source>
</evidence>
<dbReference type="GO" id="GO:0016538">
    <property type="term" value="F:cyclin-dependent protein serine/threonine kinase regulator activity"/>
    <property type="evidence" value="ECO:0007669"/>
    <property type="project" value="InterPro"/>
</dbReference>
<dbReference type="InterPro" id="IPR043198">
    <property type="entry name" value="Cyclin/Ssn8"/>
</dbReference>
<gene>
    <name evidence="2" type="ORF">BBOV_IV008680</name>
</gene>
<evidence type="ECO:0008006" key="4">
    <source>
        <dbReference type="Google" id="ProtNLM"/>
    </source>
</evidence>